<keyword evidence="3" id="KW-1185">Reference proteome</keyword>
<feature type="compositionally biased region" description="Acidic residues" evidence="1">
    <location>
        <begin position="81"/>
        <end position="95"/>
    </location>
</feature>
<gene>
    <name evidence="2" type="ORF">NDU88_003021</name>
</gene>
<evidence type="ECO:0000256" key="1">
    <source>
        <dbReference type="SAM" id="MobiDB-lite"/>
    </source>
</evidence>
<comment type="caution">
    <text evidence="2">The sequence shown here is derived from an EMBL/GenBank/DDBJ whole genome shotgun (WGS) entry which is preliminary data.</text>
</comment>
<feature type="compositionally biased region" description="Basic and acidic residues" evidence="1">
    <location>
        <begin position="53"/>
        <end position="64"/>
    </location>
</feature>
<evidence type="ECO:0000313" key="3">
    <source>
        <dbReference type="Proteomes" id="UP001066276"/>
    </source>
</evidence>
<proteinExistence type="predicted"/>
<dbReference type="Proteomes" id="UP001066276">
    <property type="component" value="Chromosome 1_2"/>
</dbReference>
<sequence length="136" mass="14977">MAVMTGTVEGLYTRNEYCFRGRGDPEKEPAVKEKGDNGQREKREDAGLGAREPGTRNREGRGPEAGEPGTLNGEYAGTMKEEEEVPKEADHEEEGGTTSEVGWKADRGGVQTYNYATLLEEHGYIRYSLFGIETQG</sequence>
<dbReference type="EMBL" id="JANPWB010000002">
    <property type="protein sequence ID" value="KAJ1207631.1"/>
    <property type="molecule type" value="Genomic_DNA"/>
</dbReference>
<accession>A0AAV7W4V6</accession>
<feature type="compositionally biased region" description="Basic and acidic residues" evidence="1">
    <location>
        <begin position="17"/>
        <end position="46"/>
    </location>
</feature>
<name>A0AAV7W4V6_PLEWA</name>
<organism evidence="2 3">
    <name type="scientific">Pleurodeles waltl</name>
    <name type="common">Iberian ribbed newt</name>
    <dbReference type="NCBI Taxonomy" id="8319"/>
    <lineage>
        <taxon>Eukaryota</taxon>
        <taxon>Metazoa</taxon>
        <taxon>Chordata</taxon>
        <taxon>Craniata</taxon>
        <taxon>Vertebrata</taxon>
        <taxon>Euteleostomi</taxon>
        <taxon>Amphibia</taxon>
        <taxon>Batrachia</taxon>
        <taxon>Caudata</taxon>
        <taxon>Salamandroidea</taxon>
        <taxon>Salamandridae</taxon>
        <taxon>Pleurodelinae</taxon>
        <taxon>Pleurodeles</taxon>
    </lineage>
</organism>
<protein>
    <submittedName>
        <fullName evidence="2">Uncharacterized protein</fullName>
    </submittedName>
</protein>
<feature type="region of interest" description="Disordered" evidence="1">
    <location>
        <begin position="1"/>
        <end position="104"/>
    </location>
</feature>
<dbReference type="AlphaFoldDB" id="A0AAV7W4V6"/>
<reference evidence="2" key="1">
    <citation type="journal article" date="2022" name="bioRxiv">
        <title>Sequencing and chromosome-scale assembly of the giantPleurodeles waltlgenome.</title>
        <authorList>
            <person name="Brown T."/>
            <person name="Elewa A."/>
            <person name="Iarovenko S."/>
            <person name="Subramanian E."/>
            <person name="Araus A.J."/>
            <person name="Petzold A."/>
            <person name="Susuki M."/>
            <person name="Suzuki K.-i.T."/>
            <person name="Hayashi T."/>
            <person name="Toyoda A."/>
            <person name="Oliveira C."/>
            <person name="Osipova E."/>
            <person name="Leigh N.D."/>
            <person name="Simon A."/>
            <person name="Yun M.H."/>
        </authorList>
    </citation>
    <scope>NUCLEOTIDE SEQUENCE</scope>
    <source>
        <strain evidence="2">20211129_DDA</strain>
        <tissue evidence="2">Liver</tissue>
    </source>
</reference>
<evidence type="ECO:0000313" key="2">
    <source>
        <dbReference type="EMBL" id="KAJ1207631.1"/>
    </source>
</evidence>